<evidence type="ECO:0000313" key="2">
    <source>
        <dbReference type="EMBL" id="OUE00627.1"/>
    </source>
</evidence>
<organism evidence="2 3">
    <name type="scientific">Clavibacter michiganensis subsp. michiganensis</name>
    <dbReference type="NCBI Taxonomy" id="33013"/>
    <lineage>
        <taxon>Bacteria</taxon>
        <taxon>Bacillati</taxon>
        <taxon>Actinomycetota</taxon>
        <taxon>Actinomycetes</taxon>
        <taxon>Micrococcales</taxon>
        <taxon>Microbacteriaceae</taxon>
        <taxon>Clavibacter</taxon>
    </lineage>
</organism>
<keyword evidence="3" id="KW-1185">Reference proteome</keyword>
<evidence type="ECO:0000256" key="1">
    <source>
        <dbReference type="SAM" id="MobiDB-lite"/>
    </source>
</evidence>
<comment type="caution">
    <text evidence="2">The sequence shown here is derived from an EMBL/GenBank/DDBJ whole genome shotgun (WGS) entry which is preliminary data.</text>
</comment>
<gene>
    <name evidence="2" type="ORF">CMMCAS07_17135</name>
</gene>
<sequence length="65" mass="6733">MRSVGSKVHVDAPSAAGVGSGVGELETTSQCEGAVTVKRKTALRSGCSNTANMRRESGTSNCEYR</sequence>
<reference evidence="2 3" key="1">
    <citation type="submission" date="2016-08" db="EMBL/GenBank/DDBJ databases">
        <title>Genome sequence of Clavibacter michiganensis subsp. michiganensis strain CASJ007.</title>
        <authorList>
            <person name="Thapa S.P."/>
            <person name="Coaker G."/>
        </authorList>
    </citation>
    <scope>NUCLEOTIDE SEQUENCE [LARGE SCALE GENOMIC DNA]</scope>
    <source>
        <strain evidence="2">CASJ007</strain>
    </source>
</reference>
<evidence type="ECO:0000313" key="3">
    <source>
        <dbReference type="Proteomes" id="UP000195062"/>
    </source>
</evidence>
<feature type="region of interest" description="Disordered" evidence="1">
    <location>
        <begin position="1"/>
        <end position="30"/>
    </location>
</feature>
<feature type="region of interest" description="Disordered" evidence="1">
    <location>
        <begin position="44"/>
        <end position="65"/>
    </location>
</feature>
<name>A0A251XEV8_CLAMM</name>
<feature type="compositionally biased region" description="Polar residues" evidence="1">
    <location>
        <begin position="46"/>
        <end position="65"/>
    </location>
</feature>
<dbReference type="Proteomes" id="UP000195062">
    <property type="component" value="Unassembled WGS sequence"/>
</dbReference>
<dbReference type="EMBL" id="MDHH01000006">
    <property type="protein sequence ID" value="OUE00627.1"/>
    <property type="molecule type" value="Genomic_DNA"/>
</dbReference>
<protein>
    <submittedName>
        <fullName evidence="2">Uncharacterized protein</fullName>
    </submittedName>
</protein>
<accession>A0A251XEV8</accession>
<dbReference type="AlphaFoldDB" id="A0A251XEV8"/>
<proteinExistence type="predicted"/>